<evidence type="ECO:0000313" key="5">
    <source>
        <dbReference type="EMBL" id="TDD98126.1"/>
    </source>
</evidence>
<sequence>MRHPPQPDRSAPFLDRRWLQRYDGIRLIRATDSAVLDLPVGSSILSFLDYNPRWFVDRLMETRGNTLFTLGLDLTNSCTDACPMCFTMDKRMGEGPQFHLDVDLTLRRMAELRQAYPDTFRLVMMSGSGEPLNLPGIEDLLDGVADLGLTTRVTTAGKKLRVPRVRRAVLRCAIAVRVSVDAVDERTFNLVHAAEGLAERLHSIRELVADRDASGSTTLIGAHFVIQKDNHRQIVPFADLIRALGCDFVSFSQETYGNVAGGFTEEEFRQIVADLAAVEDLHDDDFGVMVPTLTHRPTVLAFDKTYLASPEVLDRCHHSRQHVFFGVRNDFSACCLAGMDADFKKASYIGRLETDATMTGVHEVVQNGVGSALGRSAHLSCNSCMMNGYNKVVDKIFAFLDGSPEWDCELLAYRPGKLRAQHYELVMAGRDTTGTHSAPAGRPS</sequence>
<comment type="caution">
    <text evidence="5">The sequence shown here is derived from an EMBL/GenBank/DDBJ whole genome shotgun (WGS) entry which is preliminary data.</text>
</comment>
<dbReference type="InterPro" id="IPR013785">
    <property type="entry name" value="Aldolase_TIM"/>
</dbReference>
<dbReference type="SFLD" id="SFLDS00029">
    <property type="entry name" value="Radical_SAM"/>
    <property type="match status" value="1"/>
</dbReference>
<dbReference type="Proteomes" id="UP000294513">
    <property type="component" value="Unassembled WGS sequence"/>
</dbReference>
<evidence type="ECO:0000313" key="6">
    <source>
        <dbReference type="Proteomes" id="UP000294513"/>
    </source>
</evidence>
<evidence type="ECO:0000256" key="2">
    <source>
        <dbReference type="ARBA" id="ARBA00022723"/>
    </source>
</evidence>
<evidence type="ECO:0000256" key="4">
    <source>
        <dbReference type="ARBA" id="ARBA00023014"/>
    </source>
</evidence>
<protein>
    <recommendedName>
        <fullName evidence="7">Radical SAM protein</fullName>
    </recommendedName>
</protein>
<gene>
    <name evidence="5" type="ORF">E1298_00205</name>
</gene>
<reference evidence="5 6" key="1">
    <citation type="submission" date="2019-03" db="EMBL/GenBank/DDBJ databases">
        <title>Draft genome sequences of novel Actinobacteria.</title>
        <authorList>
            <person name="Sahin N."/>
            <person name="Ay H."/>
            <person name="Saygin H."/>
        </authorList>
    </citation>
    <scope>NUCLEOTIDE SEQUENCE [LARGE SCALE GENOMIC DNA]</scope>
    <source>
        <strain evidence="5 6">H3C3</strain>
    </source>
</reference>
<dbReference type="InterPro" id="IPR007197">
    <property type="entry name" value="rSAM"/>
</dbReference>
<organism evidence="5 6">
    <name type="scientific">Actinomadura rubrisoli</name>
    <dbReference type="NCBI Taxonomy" id="2530368"/>
    <lineage>
        <taxon>Bacteria</taxon>
        <taxon>Bacillati</taxon>
        <taxon>Actinomycetota</taxon>
        <taxon>Actinomycetes</taxon>
        <taxon>Streptosporangiales</taxon>
        <taxon>Thermomonosporaceae</taxon>
        <taxon>Actinomadura</taxon>
    </lineage>
</organism>
<dbReference type="OrthoDB" id="9782387at2"/>
<dbReference type="GO" id="GO:0051536">
    <property type="term" value="F:iron-sulfur cluster binding"/>
    <property type="evidence" value="ECO:0007669"/>
    <property type="project" value="UniProtKB-KW"/>
</dbReference>
<keyword evidence="2" id="KW-0479">Metal-binding</keyword>
<dbReference type="RefSeq" id="WP_131888647.1">
    <property type="nucleotide sequence ID" value="NZ_SMKU01000001.1"/>
</dbReference>
<accession>A0A4R5CGH7</accession>
<keyword evidence="4" id="KW-0411">Iron-sulfur</keyword>
<dbReference type="PANTHER" id="PTHR11228">
    <property type="entry name" value="RADICAL SAM DOMAIN PROTEIN"/>
    <property type="match status" value="1"/>
</dbReference>
<dbReference type="CDD" id="cd01335">
    <property type="entry name" value="Radical_SAM"/>
    <property type="match status" value="1"/>
</dbReference>
<evidence type="ECO:0000256" key="3">
    <source>
        <dbReference type="ARBA" id="ARBA00023004"/>
    </source>
</evidence>
<keyword evidence="6" id="KW-1185">Reference proteome</keyword>
<evidence type="ECO:0008006" key="7">
    <source>
        <dbReference type="Google" id="ProtNLM"/>
    </source>
</evidence>
<dbReference type="EMBL" id="SMKU01000001">
    <property type="protein sequence ID" value="TDD98126.1"/>
    <property type="molecule type" value="Genomic_DNA"/>
</dbReference>
<keyword evidence="1" id="KW-0949">S-adenosyl-L-methionine</keyword>
<evidence type="ECO:0000256" key="1">
    <source>
        <dbReference type="ARBA" id="ARBA00022691"/>
    </source>
</evidence>
<dbReference type="InterPro" id="IPR058240">
    <property type="entry name" value="rSAM_sf"/>
</dbReference>
<dbReference type="PANTHER" id="PTHR11228:SF7">
    <property type="entry name" value="PQQA PEPTIDE CYCLASE"/>
    <property type="match status" value="1"/>
</dbReference>
<dbReference type="GO" id="GO:0046872">
    <property type="term" value="F:metal ion binding"/>
    <property type="evidence" value="ECO:0007669"/>
    <property type="project" value="UniProtKB-KW"/>
</dbReference>
<dbReference type="GO" id="GO:0003824">
    <property type="term" value="F:catalytic activity"/>
    <property type="evidence" value="ECO:0007669"/>
    <property type="project" value="InterPro"/>
</dbReference>
<dbReference type="Gene3D" id="3.20.20.70">
    <property type="entry name" value="Aldolase class I"/>
    <property type="match status" value="1"/>
</dbReference>
<proteinExistence type="predicted"/>
<dbReference type="AlphaFoldDB" id="A0A4R5CGH7"/>
<name>A0A4R5CGH7_9ACTN</name>
<dbReference type="SUPFAM" id="SSF102114">
    <property type="entry name" value="Radical SAM enzymes"/>
    <property type="match status" value="1"/>
</dbReference>
<keyword evidence="3" id="KW-0408">Iron</keyword>
<dbReference type="InterPro" id="IPR050377">
    <property type="entry name" value="Radical_SAM_PqqE_MftC-like"/>
</dbReference>